<dbReference type="OrthoDB" id="750023at2"/>
<evidence type="ECO:0000313" key="3">
    <source>
        <dbReference type="Proteomes" id="UP000289734"/>
    </source>
</evidence>
<accession>A0A4Q1KT14</accession>
<comment type="caution">
    <text evidence="2">The sequence shown here is derived from an EMBL/GenBank/DDBJ whole genome shotgun (WGS) entry which is preliminary data.</text>
</comment>
<dbReference type="RefSeq" id="WP_129464052.1">
    <property type="nucleotide sequence ID" value="NZ_SBKQ01000006.1"/>
</dbReference>
<keyword evidence="1" id="KW-0732">Signal</keyword>
<protein>
    <submittedName>
        <fullName evidence="2">Uncharacterized protein</fullName>
    </submittedName>
</protein>
<sequence length="205" mass="23541">MKKITLLVAVNLLVGSLALATEKITFSDFDRNVAHSNYMDAEPIVFMERGIEFFVFLNGDFDFNTRPQDSQGGIYYRRGGTRGNTTVAINYGVRIEHDSFGRVRRVGNTFINYDSRNRVSRIGSVFMRYNRFALSQIGGMQIVYNNRGMIIRTIGQVNFTRGNYGYAYSTYYGNSDNYHSGYTYNDNSYYYYKADGTKALVNEKK</sequence>
<evidence type="ECO:0000313" key="2">
    <source>
        <dbReference type="EMBL" id="RXR32539.1"/>
    </source>
</evidence>
<dbReference type="Proteomes" id="UP000289734">
    <property type="component" value="Unassembled WGS sequence"/>
</dbReference>
<feature type="signal peptide" evidence="1">
    <location>
        <begin position="1"/>
        <end position="20"/>
    </location>
</feature>
<organism evidence="2 3">
    <name type="scientific">Flavobacterium piscinae</name>
    <dbReference type="NCBI Taxonomy" id="2506424"/>
    <lineage>
        <taxon>Bacteria</taxon>
        <taxon>Pseudomonadati</taxon>
        <taxon>Bacteroidota</taxon>
        <taxon>Flavobacteriia</taxon>
        <taxon>Flavobacteriales</taxon>
        <taxon>Flavobacteriaceae</taxon>
        <taxon>Flavobacterium</taxon>
    </lineage>
</organism>
<dbReference type="EMBL" id="SBKQ01000006">
    <property type="protein sequence ID" value="RXR32539.1"/>
    <property type="molecule type" value="Genomic_DNA"/>
</dbReference>
<proteinExistence type="predicted"/>
<keyword evidence="3" id="KW-1185">Reference proteome</keyword>
<gene>
    <name evidence="2" type="ORF">EQG68_06855</name>
</gene>
<dbReference type="AlphaFoldDB" id="A0A4Q1KT14"/>
<feature type="chain" id="PRO_5020226240" evidence="1">
    <location>
        <begin position="21"/>
        <end position="205"/>
    </location>
</feature>
<reference evidence="3" key="1">
    <citation type="submission" date="2019-01" db="EMBL/GenBank/DDBJ databases">
        <title>Cytophagaceae bacterium strain CAR-16.</title>
        <authorList>
            <person name="Chen W.-M."/>
        </authorList>
    </citation>
    <scope>NUCLEOTIDE SEQUENCE [LARGE SCALE GENOMIC DNA]</scope>
    <source>
        <strain evidence="3">ICH-30</strain>
    </source>
</reference>
<evidence type="ECO:0000256" key="1">
    <source>
        <dbReference type="SAM" id="SignalP"/>
    </source>
</evidence>
<name>A0A4Q1KT14_9FLAO</name>